<accession>A0AAV4LLP4</accession>
<feature type="compositionally biased region" description="Polar residues" evidence="1">
    <location>
        <begin position="402"/>
        <end position="432"/>
    </location>
</feature>
<dbReference type="AlphaFoldDB" id="A0AAV4LLP4"/>
<dbReference type="RefSeq" id="XP_067713113.1">
    <property type="nucleotide sequence ID" value="XM_067857012.1"/>
</dbReference>
<dbReference type="EMBL" id="BPLF01000001">
    <property type="protein sequence ID" value="GIX61042.1"/>
    <property type="molecule type" value="Genomic_DNA"/>
</dbReference>
<dbReference type="Proteomes" id="UP001497744">
    <property type="component" value="Unassembled WGS sequence"/>
</dbReference>
<feature type="compositionally biased region" description="Low complexity" evidence="1">
    <location>
        <begin position="385"/>
        <end position="401"/>
    </location>
</feature>
<protein>
    <submittedName>
        <fullName evidence="2">Secreted antigen 1</fullName>
    </submittedName>
</protein>
<gene>
    <name evidence="2" type="ORF">BcabD6B2_04770</name>
</gene>
<feature type="compositionally biased region" description="Polar residues" evidence="1">
    <location>
        <begin position="483"/>
        <end position="493"/>
    </location>
</feature>
<evidence type="ECO:0000256" key="1">
    <source>
        <dbReference type="SAM" id="MobiDB-lite"/>
    </source>
</evidence>
<feature type="compositionally biased region" description="Basic and acidic residues" evidence="1">
    <location>
        <begin position="519"/>
        <end position="539"/>
    </location>
</feature>
<evidence type="ECO:0000313" key="3">
    <source>
        <dbReference type="Proteomes" id="UP001497744"/>
    </source>
</evidence>
<feature type="region of interest" description="Disordered" evidence="1">
    <location>
        <begin position="382"/>
        <end position="541"/>
    </location>
</feature>
<sequence>MSYDCNDVNFPTTLKQTLDFLSRLKDLNAASKLANELKTKTGVMLFKEGGLTQDIVTNIQQLLVNAHELRTKIVSTQEAKQYGDYINLNDPNNRDCIERYVNIFIGILPKLHGTLYYLYFHVNVALSDQGGGSWYSYMCNQKEKSLCEWLIKNKETPSSRMSNANLFPGGYNGIVLSANQGTALFEPLQQLVRSDIPGGFLQNVLMYILIDYFRFSNDTASALAFLAAFCSAVTSKTFDNQEYYNKLGLKLKSVCESLSELLSAFTSDDKKNSTYLVALYRGSVTHYKKLLDPHHFASYVSWLKKNIIVLVGYLTNLSTECKAWNSSSIKNSTYAGPFPYGFMFGSRWSRDDRWSSARQETSVAIDTVIVALHKLSECLKESGKANSTKAATGTASAVATSRQVSGEVRNTNQQVSHVSNASNQQHSQQGDYSMTESSGSSTSQSPETEDGSARTPISSPPESHRSGTVGGSGTDTSGVHPTEPSSEGVTSPQVRAEVTVGKSFTSAPKVTAKTGGSHGRSEDIRSHHTHSGEQEKRSQAETLYEGGNSTITIGGAAGGAALLGGGGAALYFLNVGGIKTLITGVP</sequence>
<organism evidence="2 3">
    <name type="scientific">Babesia caballi</name>
    <dbReference type="NCBI Taxonomy" id="5871"/>
    <lineage>
        <taxon>Eukaryota</taxon>
        <taxon>Sar</taxon>
        <taxon>Alveolata</taxon>
        <taxon>Apicomplexa</taxon>
        <taxon>Aconoidasida</taxon>
        <taxon>Piroplasmida</taxon>
        <taxon>Babesiidae</taxon>
        <taxon>Babesia</taxon>
    </lineage>
</organism>
<reference evidence="2 3" key="1">
    <citation type="submission" date="2021-06" db="EMBL/GenBank/DDBJ databases">
        <title>Genome sequence of Babesia caballi.</title>
        <authorList>
            <person name="Yamagishi J."/>
            <person name="Kidaka T."/>
            <person name="Ochi A."/>
        </authorList>
    </citation>
    <scope>NUCLEOTIDE SEQUENCE [LARGE SCALE GENOMIC DNA]</scope>
    <source>
        <strain evidence="2">USDA-D6B2</strain>
    </source>
</reference>
<evidence type="ECO:0000313" key="2">
    <source>
        <dbReference type="EMBL" id="GIX61042.1"/>
    </source>
</evidence>
<name>A0AAV4LLP4_BABCB</name>
<keyword evidence="3" id="KW-1185">Reference proteome</keyword>
<dbReference type="GeneID" id="94192525"/>
<feature type="compositionally biased region" description="Low complexity" evidence="1">
    <location>
        <begin position="433"/>
        <end position="446"/>
    </location>
</feature>
<proteinExistence type="predicted"/>
<comment type="caution">
    <text evidence="2">The sequence shown here is derived from an EMBL/GenBank/DDBJ whole genome shotgun (WGS) entry which is preliminary data.</text>
</comment>